<proteinExistence type="predicted"/>
<gene>
    <name evidence="1" type="ORF">PYW08_016177</name>
</gene>
<sequence length="275" mass="31045">MFPKAVRSETITRPALEDKPNLNLHELVKGTEPISSLKSNSEQMPELTDSFGNDIENFKNDSLLDKCTLEESINYKVLDVTKSMSSQEENLSSNFDLFTSMGSTEATDNSPDSIGAQSVSTLTSSNLSLHDNFGYRLYEEFMSEIPTYLKQNAAFVEEDVMKKTKVFLQNLFIESCYQECEENVLKNKKANTLNKKDTPRELIVHDPMDYIRLGHVHQQNLFHQPSRILTTIDGGCRTPHSPLLAPSLPATSPDSPLSVIVNDTPDYTYYPHRLN</sequence>
<keyword evidence="2" id="KW-1185">Reference proteome</keyword>
<dbReference type="Proteomes" id="UP001231649">
    <property type="component" value="Chromosome 8"/>
</dbReference>
<name>A0ACC2QSS6_9NEOP</name>
<organism evidence="1 2">
    <name type="scientific">Mythimna loreyi</name>
    <dbReference type="NCBI Taxonomy" id="667449"/>
    <lineage>
        <taxon>Eukaryota</taxon>
        <taxon>Metazoa</taxon>
        <taxon>Ecdysozoa</taxon>
        <taxon>Arthropoda</taxon>
        <taxon>Hexapoda</taxon>
        <taxon>Insecta</taxon>
        <taxon>Pterygota</taxon>
        <taxon>Neoptera</taxon>
        <taxon>Endopterygota</taxon>
        <taxon>Lepidoptera</taxon>
        <taxon>Glossata</taxon>
        <taxon>Ditrysia</taxon>
        <taxon>Noctuoidea</taxon>
        <taxon>Noctuidae</taxon>
        <taxon>Noctuinae</taxon>
        <taxon>Hadenini</taxon>
        <taxon>Mythimna</taxon>
    </lineage>
</organism>
<comment type="caution">
    <text evidence="1">The sequence shown here is derived from an EMBL/GenBank/DDBJ whole genome shotgun (WGS) entry which is preliminary data.</text>
</comment>
<dbReference type="EMBL" id="CM056784">
    <property type="protein sequence ID" value="KAJ8724703.1"/>
    <property type="molecule type" value="Genomic_DNA"/>
</dbReference>
<evidence type="ECO:0000313" key="1">
    <source>
        <dbReference type="EMBL" id="KAJ8724703.1"/>
    </source>
</evidence>
<protein>
    <submittedName>
        <fullName evidence="1">Uncharacterized protein</fullName>
    </submittedName>
</protein>
<evidence type="ECO:0000313" key="2">
    <source>
        <dbReference type="Proteomes" id="UP001231649"/>
    </source>
</evidence>
<reference evidence="1" key="1">
    <citation type="submission" date="2023-03" db="EMBL/GenBank/DDBJ databases">
        <title>Chromosome-level genomes of two armyworms, Mythimna separata and Mythimna loreyi, provide insights into the biosynthesis and reception of sex pheromones.</title>
        <authorList>
            <person name="Zhao H."/>
        </authorList>
    </citation>
    <scope>NUCLEOTIDE SEQUENCE</scope>
    <source>
        <strain evidence="1">BeijingLab</strain>
    </source>
</reference>
<accession>A0ACC2QSS6</accession>